<organism evidence="1 2">
    <name type="scientific">Botrytis galanthina</name>
    <dbReference type="NCBI Taxonomy" id="278940"/>
    <lineage>
        <taxon>Eukaryota</taxon>
        <taxon>Fungi</taxon>
        <taxon>Dikarya</taxon>
        <taxon>Ascomycota</taxon>
        <taxon>Pezizomycotina</taxon>
        <taxon>Leotiomycetes</taxon>
        <taxon>Helotiales</taxon>
        <taxon>Sclerotiniaceae</taxon>
        <taxon>Botrytis</taxon>
    </lineage>
</organism>
<proteinExistence type="predicted"/>
<accession>A0A4S8QXI9</accession>
<comment type="caution">
    <text evidence="1">The sequence shown here is derived from an EMBL/GenBank/DDBJ whole genome shotgun (WGS) entry which is preliminary data.</text>
</comment>
<dbReference type="EMBL" id="PQXL01000479">
    <property type="protein sequence ID" value="THV45504.1"/>
    <property type="molecule type" value="Genomic_DNA"/>
</dbReference>
<dbReference type="OrthoDB" id="3561515at2759"/>
<evidence type="ECO:0000313" key="2">
    <source>
        <dbReference type="Proteomes" id="UP000308671"/>
    </source>
</evidence>
<dbReference type="Proteomes" id="UP000308671">
    <property type="component" value="Unassembled WGS sequence"/>
</dbReference>
<name>A0A4S8QXI9_9HELO</name>
<sequence>MDAAIEPGAKKQWKQKNISVNDIVGGCTVPVRHNALTLVGESILLKWYAESSTFTVSGKYGVLSLRK</sequence>
<dbReference type="AlphaFoldDB" id="A0A4S8QXI9"/>
<evidence type="ECO:0000313" key="1">
    <source>
        <dbReference type="EMBL" id="THV45504.1"/>
    </source>
</evidence>
<gene>
    <name evidence="1" type="ORF">BGAL_0480g00010</name>
</gene>
<protein>
    <submittedName>
        <fullName evidence="1">Uncharacterized protein</fullName>
    </submittedName>
</protein>
<reference evidence="1 2" key="1">
    <citation type="submission" date="2017-12" db="EMBL/GenBank/DDBJ databases">
        <title>Comparative genomics of Botrytis spp.</title>
        <authorList>
            <person name="Valero-Jimenez C.A."/>
            <person name="Tapia P."/>
            <person name="Veloso J."/>
            <person name="Silva-Moreno E."/>
            <person name="Staats M."/>
            <person name="Valdes J.H."/>
            <person name="Van Kan J.A.L."/>
        </authorList>
    </citation>
    <scope>NUCLEOTIDE SEQUENCE [LARGE SCALE GENOMIC DNA]</scope>
    <source>
        <strain evidence="1 2">MUCL435</strain>
    </source>
</reference>
<keyword evidence="2" id="KW-1185">Reference proteome</keyword>